<dbReference type="Proteomes" id="UP000054166">
    <property type="component" value="Unassembled WGS sequence"/>
</dbReference>
<organism evidence="1 2">
    <name type="scientific">Piloderma croceum (strain F 1598)</name>
    <dbReference type="NCBI Taxonomy" id="765440"/>
    <lineage>
        <taxon>Eukaryota</taxon>
        <taxon>Fungi</taxon>
        <taxon>Dikarya</taxon>
        <taxon>Basidiomycota</taxon>
        <taxon>Agaricomycotina</taxon>
        <taxon>Agaricomycetes</taxon>
        <taxon>Agaricomycetidae</taxon>
        <taxon>Atheliales</taxon>
        <taxon>Atheliaceae</taxon>
        <taxon>Piloderma</taxon>
    </lineage>
</organism>
<sequence length="461" mass="50594">MAIQAILNAAQHMLKVEGDGHWKMVTLVGGRDGSQTAQVLPMCMNTVLTSFEPGAVSAAREALIQCLLDCTDSTLILPHSENMEGEDVEIGDGSEEEIEKIRQAEADEDPEVLTGMIELSLLCPAEVDDDNLNELEFPDDEENVLSQFEEVTVADCLDDAEDNCRDKFWDIVRANGGLDLEDEDVSKIDAVLGILEGSSHGSFIQCGQPIIPWGSDNLAFNSRQGKTPYNTIEEFHCLVASDGHQVDPHTSTTRVSSAIERKPLLHQYRLAYNTINKFIYCENPGKVNGLCCAGLPINQINKHLMQTAVHPTSDCIVHGYKIMPTDKENLEQKIKELYPDAPFTPADLQRILPLPGQIGPIVGVAPPILGFIWTNGPARSLASLDDMTLLSNLQEDVFGPDDTIVKVDSDAVLACFRNSGATDHVRELSPNELLKLVRSPRENEPKLVKLCCAQALQFEGH</sequence>
<reference evidence="1 2" key="1">
    <citation type="submission" date="2014-04" db="EMBL/GenBank/DDBJ databases">
        <authorList>
            <consortium name="DOE Joint Genome Institute"/>
            <person name="Kuo A."/>
            <person name="Tarkka M."/>
            <person name="Buscot F."/>
            <person name="Kohler A."/>
            <person name="Nagy L.G."/>
            <person name="Floudas D."/>
            <person name="Copeland A."/>
            <person name="Barry K.W."/>
            <person name="Cichocki N."/>
            <person name="Veneault-Fourrey C."/>
            <person name="LaButti K."/>
            <person name="Lindquist E.A."/>
            <person name="Lipzen A."/>
            <person name="Lundell T."/>
            <person name="Morin E."/>
            <person name="Murat C."/>
            <person name="Sun H."/>
            <person name="Tunlid A."/>
            <person name="Henrissat B."/>
            <person name="Grigoriev I.V."/>
            <person name="Hibbett D.S."/>
            <person name="Martin F."/>
            <person name="Nordberg H.P."/>
            <person name="Cantor M.N."/>
            <person name="Hua S.X."/>
        </authorList>
    </citation>
    <scope>NUCLEOTIDE SEQUENCE [LARGE SCALE GENOMIC DNA]</scope>
    <source>
        <strain evidence="1 2">F 1598</strain>
    </source>
</reference>
<evidence type="ECO:0000313" key="1">
    <source>
        <dbReference type="EMBL" id="KIM73254.1"/>
    </source>
</evidence>
<evidence type="ECO:0000313" key="2">
    <source>
        <dbReference type="Proteomes" id="UP000054166"/>
    </source>
</evidence>
<reference evidence="2" key="2">
    <citation type="submission" date="2015-01" db="EMBL/GenBank/DDBJ databases">
        <title>Evolutionary Origins and Diversification of the Mycorrhizal Mutualists.</title>
        <authorList>
            <consortium name="DOE Joint Genome Institute"/>
            <consortium name="Mycorrhizal Genomics Consortium"/>
            <person name="Kohler A."/>
            <person name="Kuo A."/>
            <person name="Nagy L.G."/>
            <person name="Floudas D."/>
            <person name="Copeland A."/>
            <person name="Barry K.W."/>
            <person name="Cichocki N."/>
            <person name="Veneault-Fourrey C."/>
            <person name="LaButti K."/>
            <person name="Lindquist E.A."/>
            <person name="Lipzen A."/>
            <person name="Lundell T."/>
            <person name="Morin E."/>
            <person name="Murat C."/>
            <person name="Riley R."/>
            <person name="Ohm R."/>
            <person name="Sun H."/>
            <person name="Tunlid A."/>
            <person name="Henrissat B."/>
            <person name="Grigoriev I.V."/>
            <person name="Hibbett D.S."/>
            <person name="Martin F."/>
        </authorList>
    </citation>
    <scope>NUCLEOTIDE SEQUENCE [LARGE SCALE GENOMIC DNA]</scope>
    <source>
        <strain evidence="2">F 1598</strain>
    </source>
</reference>
<proteinExistence type="predicted"/>
<dbReference type="InParanoid" id="A0A0C3EZ89"/>
<dbReference type="STRING" id="765440.A0A0C3EZ89"/>
<gene>
    <name evidence="1" type="ORF">PILCRDRAFT_93127</name>
</gene>
<dbReference type="EMBL" id="KN833087">
    <property type="protein sequence ID" value="KIM73254.1"/>
    <property type="molecule type" value="Genomic_DNA"/>
</dbReference>
<dbReference type="AlphaFoldDB" id="A0A0C3EZ89"/>
<dbReference type="HOGENOM" id="CLU_593269_0_0_1"/>
<name>A0A0C3EZ89_PILCF</name>
<keyword evidence="2" id="KW-1185">Reference proteome</keyword>
<protein>
    <submittedName>
        <fullName evidence="1">Uncharacterized protein</fullName>
    </submittedName>
</protein>
<accession>A0A0C3EZ89</accession>